<feature type="compositionally biased region" description="Polar residues" evidence="2">
    <location>
        <begin position="155"/>
        <end position="164"/>
    </location>
</feature>
<gene>
    <name evidence="4" type="ORF">H6A01_06605</name>
</gene>
<dbReference type="CDD" id="cd00093">
    <property type="entry name" value="HTH_XRE"/>
    <property type="match status" value="1"/>
</dbReference>
<dbReference type="SUPFAM" id="SSF47413">
    <property type="entry name" value="lambda repressor-like DNA-binding domains"/>
    <property type="match status" value="1"/>
</dbReference>
<organism evidence="4 5">
    <name type="scientific">Veillonella magna</name>
    <dbReference type="NCBI Taxonomy" id="464322"/>
    <lineage>
        <taxon>Bacteria</taxon>
        <taxon>Bacillati</taxon>
        <taxon>Bacillota</taxon>
        <taxon>Negativicutes</taxon>
        <taxon>Veillonellales</taxon>
        <taxon>Veillonellaceae</taxon>
        <taxon>Veillonella</taxon>
    </lineage>
</organism>
<evidence type="ECO:0000256" key="2">
    <source>
        <dbReference type="SAM" id="MobiDB-lite"/>
    </source>
</evidence>
<accession>A0ABS2GFP2</accession>
<evidence type="ECO:0000256" key="1">
    <source>
        <dbReference type="ARBA" id="ARBA00023125"/>
    </source>
</evidence>
<dbReference type="Proteomes" id="UP000707138">
    <property type="component" value="Unassembled WGS sequence"/>
</dbReference>
<dbReference type="Pfam" id="PF01381">
    <property type="entry name" value="HTH_3"/>
    <property type="match status" value="1"/>
</dbReference>
<keyword evidence="5" id="KW-1185">Reference proteome</keyword>
<feature type="region of interest" description="Disordered" evidence="2">
    <location>
        <begin position="119"/>
        <end position="164"/>
    </location>
</feature>
<dbReference type="RefSeq" id="WP_205087982.1">
    <property type="nucleotide sequence ID" value="NZ_JACJLA010000010.1"/>
</dbReference>
<proteinExistence type="predicted"/>
<dbReference type="PANTHER" id="PTHR46558">
    <property type="entry name" value="TRACRIPTIONAL REGULATORY PROTEIN-RELATED-RELATED"/>
    <property type="match status" value="1"/>
</dbReference>
<dbReference type="InterPro" id="IPR010982">
    <property type="entry name" value="Lambda_DNA-bd_dom_sf"/>
</dbReference>
<keyword evidence="1" id="KW-0238">DNA-binding</keyword>
<sequence length="164" mass="18339">MSLYDKLRKARKRMGQSQMEVATNVGISNAALSNYETGYREPDIETLKRLALYYDVSLDELYGIKDIGKNPLYDLWAVLRNNDIAFNGKRYRLKDSQRQALRRHIATFFEQLEPVETVPRGDESGRVIPANGTAKGSHGKNGQSKDGKSVAAGSLTAQTNKSQK</sequence>
<evidence type="ECO:0000313" key="4">
    <source>
        <dbReference type="EMBL" id="MBM6912989.1"/>
    </source>
</evidence>
<protein>
    <submittedName>
        <fullName evidence="4">Helix-turn-helix transcriptional regulator</fullName>
    </submittedName>
</protein>
<dbReference type="PROSITE" id="PS50943">
    <property type="entry name" value="HTH_CROC1"/>
    <property type="match status" value="1"/>
</dbReference>
<dbReference type="PANTHER" id="PTHR46558:SF11">
    <property type="entry name" value="HTH-TYPE TRANSCRIPTIONAL REGULATOR XRE"/>
    <property type="match status" value="1"/>
</dbReference>
<name>A0ABS2GFP2_9FIRM</name>
<dbReference type="SMART" id="SM00530">
    <property type="entry name" value="HTH_XRE"/>
    <property type="match status" value="1"/>
</dbReference>
<reference evidence="4 5" key="1">
    <citation type="journal article" date="2021" name="Sci. Rep.">
        <title>The distribution of antibiotic resistance genes in chicken gut microbiota commensals.</title>
        <authorList>
            <person name="Juricova H."/>
            <person name="Matiasovicova J."/>
            <person name="Kubasova T."/>
            <person name="Cejkova D."/>
            <person name="Rychlik I."/>
        </authorList>
    </citation>
    <scope>NUCLEOTIDE SEQUENCE [LARGE SCALE GENOMIC DNA]</scope>
    <source>
        <strain evidence="4 5">An537</strain>
    </source>
</reference>
<comment type="caution">
    <text evidence="4">The sequence shown here is derived from an EMBL/GenBank/DDBJ whole genome shotgun (WGS) entry which is preliminary data.</text>
</comment>
<dbReference type="Gene3D" id="1.10.260.40">
    <property type="entry name" value="lambda repressor-like DNA-binding domains"/>
    <property type="match status" value="1"/>
</dbReference>
<evidence type="ECO:0000313" key="5">
    <source>
        <dbReference type="Proteomes" id="UP000707138"/>
    </source>
</evidence>
<feature type="domain" description="HTH cro/C1-type" evidence="3">
    <location>
        <begin position="7"/>
        <end position="61"/>
    </location>
</feature>
<evidence type="ECO:0000259" key="3">
    <source>
        <dbReference type="PROSITE" id="PS50943"/>
    </source>
</evidence>
<dbReference type="EMBL" id="JACJLA010000010">
    <property type="protein sequence ID" value="MBM6912989.1"/>
    <property type="molecule type" value="Genomic_DNA"/>
</dbReference>
<dbReference type="InterPro" id="IPR001387">
    <property type="entry name" value="Cro/C1-type_HTH"/>
</dbReference>